<keyword evidence="19" id="KW-0472">Membrane</keyword>
<evidence type="ECO:0000256" key="9">
    <source>
        <dbReference type="ARBA" id="ARBA00048813"/>
    </source>
</evidence>
<evidence type="ECO:0000256" key="8">
    <source>
        <dbReference type="ARBA" id="ARBA00033698"/>
    </source>
</evidence>
<protein>
    <recommendedName>
        <fullName evidence="15">Cytosolic beta-glucosidase</fullName>
        <ecNumber evidence="4">3.2.1.21</ecNumber>
        <ecNumber evidence="3">3.2.1.46</ecNumber>
    </recommendedName>
    <alternativeName>
        <fullName evidence="16">Cytosolic galactosylceramidase</fullName>
    </alternativeName>
    <alternativeName>
        <fullName evidence="18">Cytosolic glucosylceramidase</fullName>
    </alternativeName>
    <alternativeName>
        <fullName evidence="17">Cytosolic glycosylceramidase</fullName>
    </alternativeName>
</protein>
<comment type="subunit">
    <text evidence="2">Homodimer.</text>
</comment>
<keyword evidence="21" id="KW-1185">Reference proteome</keyword>
<dbReference type="EC" id="3.2.1.21" evidence="4"/>
<evidence type="ECO:0000256" key="2">
    <source>
        <dbReference type="ARBA" id="ARBA00011738"/>
    </source>
</evidence>
<keyword evidence="19" id="KW-0812">Transmembrane</keyword>
<feature type="transmembrane region" description="Helical" evidence="19">
    <location>
        <begin position="69"/>
        <end position="88"/>
    </location>
</feature>
<evidence type="ECO:0000256" key="19">
    <source>
        <dbReference type="SAM" id="Phobius"/>
    </source>
</evidence>
<dbReference type="AlphaFoldDB" id="A0AAE1D9G8"/>
<keyword evidence="5" id="KW-0378">Hydrolase</keyword>
<dbReference type="FunFam" id="3.20.20.80:FF:000013">
    <property type="entry name" value="lactase-phlorizin hydrolase"/>
    <property type="match status" value="1"/>
</dbReference>
<dbReference type="InterPro" id="IPR017853">
    <property type="entry name" value="GH"/>
</dbReference>
<evidence type="ECO:0000256" key="5">
    <source>
        <dbReference type="ARBA" id="ARBA00022801"/>
    </source>
</evidence>
<comment type="caution">
    <text evidence="20">The sequence shown here is derived from an EMBL/GenBank/DDBJ whole genome shotgun (WGS) entry which is preliminary data.</text>
</comment>
<evidence type="ECO:0000256" key="13">
    <source>
        <dbReference type="ARBA" id="ARBA00052085"/>
    </source>
</evidence>
<evidence type="ECO:0000256" key="12">
    <source>
        <dbReference type="ARBA" id="ARBA00051666"/>
    </source>
</evidence>
<evidence type="ECO:0000313" key="21">
    <source>
        <dbReference type="Proteomes" id="UP001283361"/>
    </source>
</evidence>
<dbReference type="EMBL" id="JAWDGP010004735">
    <property type="protein sequence ID" value="KAK3762256.1"/>
    <property type="molecule type" value="Genomic_DNA"/>
</dbReference>
<evidence type="ECO:0000256" key="10">
    <source>
        <dbReference type="ARBA" id="ARBA00050809"/>
    </source>
</evidence>
<dbReference type="PROSITE" id="PS00653">
    <property type="entry name" value="GLYCOSYL_HYDROL_F1_2"/>
    <property type="match status" value="1"/>
</dbReference>
<dbReference type="GO" id="GO:0008422">
    <property type="term" value="F:beta-glucosidase activity"/>
    <property type="evidence" value="ECO:0007669"/>
    <property type="project" value="UniProtKB-EC"/>
</dbReference>
<evidence type="ECO:0000256" key="7">
    <source>
        <dbReference type="ARBA" id="ARBA00023295"/>
    </source>
</evidence>
<comment type="catalytic activity">
    <reaction evidence="9">
        <text>beta-D-galactosyl-(1&lt;-&gt;1)-sphing-4-enine + H2O = sphing-4-enine + D-galactose</text>
        <dbReference type="Rhea" id="RHEA:43908"/>
        <dbReference type="ChEBI" id="CHEBI:4139"/>
        <dbReference type="ChEBI" id="CHEBI:15377"/>
        <dbReference type="ChEBI" id="CHEBI:57756"/>
        <dbReference type="ChEBI" id="CHEBI:57934"/>
    </reaction>
    <physiologicalReaction direction="left-to-right" evidence="9">
        <dbReference type="Rhea" id="RHEA:43909"/>
    </physiologicalReaction>
</comment>
<dbReference type="PANTHER" id="PTHR10353:SF36">
    <property type="entry name" value="LP05116P"/>
    <property type="match status" value="1"/>
</dbReference>
<gene>
    <name evidence="20" type="ORF">RRG08_009068</name>
</gene>
<dbReference type="PANTHER" id="PTHR10353">
    <property type="entry name" value="GLYCOSYL HYDROLASE"/>
    <property type="match status" value="1"/>
</dbReference>
<keyword evidence="6" id="KW-0325">Glycoprotein</keyword>
<comment type="similarity">
    <text evidence="14">Belongs to the glycosyl hydrolase 1 family. Klotho subfamily.</text>
</comment>
<comment type="catalytic activity">
    <reaction evidence="13">
        <text>beta-D-glucosyl-(1&lt;-&gt;1)-sphing-4-enine + H2O = sphing-4-enine + D-glucose</text>
        <dbReference type="Rhea" id="RHEA:59288"/>
        <dbReference type="ChEBI" id="CHEBI:4167"/>
        <dbReference type="ChEBI" id="CHEBI:15377"/>
        <dbReference type="ChEBI" id="CHEBI:57756"/>
        <dbReference type="ChEBI" id="CHEBI:83992"/>
    </reaction>
    <physiologicalReaction direction="left-to-right" evidence="13">
        <dbReference type="Rhea" id="RHEA:59289"/>
    </physiologicalReaction>
</comment>
<accession>A0AAE1D9G8</accession>
<comment type="catalytic activity">
    <reaction evidence="10">
        <text>beta-D-galactosyl-(1&lt;-&gt;1')-N-octadecanoylsphing-4-enine + H2O = N-octadecanoylsphing-4-enine + D-galactose</text>
        <dbReference type="Rhea" id="RHEA:59292"/>
        <dbReference type="ChEBI" id="CHEBI:4139"/>
        <dbReference type="ChEBI" id="CHEBI:15377"/>
        <dbReference type="ChEBI" id="CHEBI:72961"/>
        <dbReference type="ChEBI" id="CHEBI:84720"/>
    </reaction>
    <physiologicalReaction direction="left-to-right" evidence="10">
        <dbReference type="Rhea" id="RHEA:59293"/>
    </physiologicalReaction>
</comment>
<dbReference type="EC" id="3.2.1.46" evidence="3"/>
<reference evidence="20" key="1">
    <citation type="journal article" date="2023" name="G3 (Bethesda)">
        <title>A reference genome for the long-term kleptoplast-retaining sea slug Elysia crispata morphotype clarki.</title>
        <authorList>
            <person name="Eastman K.E."/>
            <person name="Pendleton A.L."/>
            <person name="Shaikh M.A."/>
            <person name="Suttiyut T."/>
            <person name="Ogas R."/>
            <person name="Tomko P."/>
            <person name="Gavelis G."/>
            <person name="Widhalm J.R."/>
            <person name="Wisecaver J.H."/>
        </authorList>
    </citation>
    <scope>NUCLEOTIDE SEQUENCE</scope>
    <source>
        <strain evidence="20">ECLA1</strain>
    </source>
</reference>
<evidence type="ECO:0000256" key="18">
    <source>
        <dbReference type="ARBA" id="ARBA00083229"/>
    </source>
</evidence>
<dbReference type="FunFam" id="3.20.20.80:FF:000011">
    <property type="entry name" value="Cytosolic beta-glucosidase"/>
    <property type="match status" value="1"/>
</dbReference>
<evidence type="ECO:0000313" key="20">
    <source>
        <dbReference type="EMBL" id="KAK3762256.1"/>
    </source>
</evidence>
<evidence type="ECO:0000256" key="11">
    <source>
        <dbReference type="ARBA" id="ARBA00051414"/>
    </source>
</evidence>
<dbReference type="SUPFAM" id="SSF51445">
    <property type="entry name" value="(Trans)glycosidases"/>
    <property type="match status" value="2"/>
</dbReference>
<dbReference type="PRINTS" id="PR00131">
    <property type="entry name" value="GLHYDRLASE1"/>
</dbReference>
<organism evidence="20 21">
    <name type="scientific">Elysia crispata</name>
    <name type="common">lettuce slug</name>
    <dbReference type="NCBI Taxonomy" id="231223"/>
    <lineage>
        <taxon>Eukaryota</taxon>
        <taxon>Metazoa</taxon>
        <taxon>Spiralia</taxon>
        <taxon>Lophotrochozoa</taxon>
        <taxon>Mollusca</taxon>
        <taxon>Gastropoda</taxon>
        <taxon>Heterobranchia</taxon>
        <taxon>Euthyneura</taxon>
        <taxon>Panpulmonata</taxon>
        <taxon>Sacoglossa</taxon>
        <taxon>Placobranchoidea</taxon>
        <taxon>Plakobranchidae</taxon>
        <taxon>Elysia</taxon>
    </lineage>
</organism>
<evidence type="ECO:0000256" key="1">
    <source>
        <dbReference type="ARBA" id="ARBA00000448"/>
    </source>
</evidence>
<dbReference type="Pfam" id="PF00232">
    <property type="entry name" value="Glyco_hydro_1"/>
    <property type="match status" value="2"/>
</dbReference>
<dbReference type="GO" id="GO:0004336">
    <property type="term" value="F:galactosylceramidase activity"/>
    <property type="evidence" value="ECO:0007669"/>
    <property type="project" value="UniProtKB-EC"/>
</dbReference>
<evidence type="ECO:0000256" key="16">
    <source>
        <dbReference type="ARBA" id="ARBA00079026"/>
    </source>
</evidence>
<comment type="catalytic activity">
    <reaction evidence="11">
        <text>a beta-D-xylosyl-(1&lt;-&gt;1')-N-acylsphing-4-enine + cholesterol = cholesteryl 3-beta-D-xyloside + an N-acylsphing-4-enine</text>
        <dbReference type="Rhea" id="RHEA:70239"/>
        <dbReference type="ChEBI" id="CHEBI:16113"/>
        <dbReference type="ChEBI" id="CHEBI:52639"/>
        <dbReference type="ChEBI" id="CHEBI:189067"/>
        <dbReference type="ChEBI" id="CHEBI:189068"/>
    </reaction>
    <physiologicalReaction direction="left-to-right" evidence="11">
        <dbReference type="Rhea" id="RHEA:70240"/>
    </physiologicalReaction>
    <physiologicalReaction direction="right-to-left" evidence="11">
        <dbReference type="Rhea" id="RHEA:70241"/>
    </physiologicalReaction>
</comment>
<evidence type="ECO:0000256" key="15">
    <source>
        <dbReference type="ARBA" id="ARBA00068094"/>
    </source>
</evidence>
<sequence length="1046" mass="119076">MRKLEVRVTYRYLMVQEYNPLHVGDYKSTAPWTNPLHSKTLARSAGHVSRLLNTVDKSWRAMMVVKRSIALPFLSLCFAFLLVCGATGSDLIMDKFPPDFAFGVGSAAFPTEGAWDTDGKGASIWDEFTKTSSRIQGDGDAKKSGDGYHKLDDDVQLLKKLGVSHYKLSLSWPRILPNGTILSGINNAGIAYYTSLLDQLLANGIQPLVTLYHWDLPQALQLKGGWSNPASATWFRDYADFCFGRFGNKVKMWTTIEDPFSVAYKGYESGEHAPGLRDAGQVYRVGHNLILAHAMAHRVYRDTYRSAQQGQVGISLNSDWFVAKTESVTDKMAAARALTFRLGWFAGPLFEGDYPLLMKQKVATKRASQGFPNQTLPAFSLSEKTMIKGSLDFLGVNHFKTRLVSHRPDQSSLPGFYTDQDITFETDMSYPKLEFRPETNPNSERRLMGFGLKELLRHVTMTYNKPTIYVTQNGLGSCGSLEDQNRVEYIREYSNNVLQALKNGSDVRGYFLWSLLDGFEWEAGYTVKTGLYYIDMGDGERKRYPRRSAQFYTELVANKGLTDYLKNYRAYPADRNEFYYGKFPADFQWGVATSAYQIEGGWNADGKGPSIWDTFAHNNRLADRQTGDVACDSYHLYMDDVAMLKNLGVNFYRFSIAWSRVMADGTRRTLNQAGIDYYNRLIDALIANNITPMATLYHWDLPQAIEDNGGWRSDSVVDLYEDYARHCFEQFGDRVKYWITFNEAFVVSWLGYGIAVFAPGVYDPGVGTYRVAHNIIRSHSRAYHVYNNNFKRLYNGQVGITLDIEWKEPLTNSLADSLAAERAIQFKLGWFGNAIFAGSGDYPEVMKRYVGQKSKRQGLAKSRLPEFTDKEKQLNKGAYDFLGINHYTSHLVADHPRPDSWENYEQDQDVDIKADPCWPGTQADWLKVNPWGLRNILRWARDHYNNPPIFITESGRPDDADLSDDGRIYYYNNYINEVLKAIKLDNVDVRGYTAWSLMDNLEWTSGYFAKFGLYSVDFSNPNRTRTPRTSAEFYRQLIANHGFPGP</sequence>
<evidence type="ECO:0000256" key="3">
    <source>
        <dbReference type="ARBA" id="ARBA00012657"/>
    </source>
</evidence>
<name>A0AAE1D9G8_9GAST</name>
<comment type="catalytic activity">
    <reaction evidence="1">
        <text>Hydrolysis of terminal, non-reducing beta-D-glucosyl residues with release of beta-D-glucose.</text>
        <dbReference type="EC" id="3.2.1.21"/>
    </reaction>
</comment>
<keyword evidence="19" id="KW-1133">Transmembrane helix</keyword>
<evidence type="ECO:0000256" key="14">
    <source>
        <dbReference type="ARBA" id="ARBA00060858"/>
    </source>
</evidence>
<evidence type="ECO:0000256" key="17">
    <source>
        <dbReference type="ARBA" id="ARBA00081896"/>
    </source>
</evidence>
<dbReference type="InterPro" id="IPR033132">
    <property type="entry name" value="GH_1_N_CS"/>
</dbReference>
<dbReference type="Proteomes" id="UP001283361">
    <property type="component" value="Unassembled WGS sequence"/>
</dbReference>
<dbReference type="InterPro" id="IPR001360">
    <property type="entry name" value="Glyco_hydro_1"/>
</dbReference>
<comment type="catalytic activity">
    <reaction evidence="8">
        <text>a beta-D-galactosyl-(1&lt;-&gt;1')-N-acylsphing-4-enine + H2O = an N-acylsphing-4-enine + D-galactose</text>
        <dbReference type="Rhea" id="RHEA:14297"/>
        <dbReference type="ChEBI" id="CHEBI:4139"/>
        <dbReference type="ChEBI" id="CHEBI:15377"/>
        <dbReference type="ChEBI" id="CHEBI:18390"/>
        <dbReference type="ChEBI" id="CHEBI:52639"/>
        <dbReference type="EC" id="3.2.1.46"/>
    </reaction>
    <physiologicalReaction direction="left-to-right" evidence="8">
        <dbReference type="Rhea" id="RHEA:14298"/>
    </physiologicalReaction>
</comment>
<proteinExistence type="inferred from homology"/>
<comment type="catalytic activity">
    <reaction evidence="12">
        <text>beta-D-glucosyl-(1&lt;-&gt;1)-N-octadecanoylsphing-4-enine + H2O = N-octadecanoylsphing-4-enine + D-glucose</text>
        <dbReference type="Rhea" id="RHEA:59284"/>
        <dbReference type="ChEBI" id="CHEBI:4167"/>
        <dbReference type="ChEBI" id="CHEBI:15377"/>
        <dbReference type="ChEBI" id="CHEBI:72961"/>
        <dbReference type="ChEBI" id="CHEBI:84719"/>
    </reaction>
    <physiologicalReaction direction="left-to-right" evidence="12">
        <dbReference type="Rhea" id="RHEA:59285"/>
    </physiologicalReaction>
</comment>
<dbReference type="Gene3D" id="3.20.20.80">
    <property type="entry name" value="Glycosidases"/>
    <property type="match status" value="2"/>
</dbReference>
<evidence type="ECO:0000256" key="4">
    <source>
        <dbReference type="ARBA" id="ARBA00012744"/>
    </source>
</evidence>
<dbReference type="GO" id="GO:0016052">
    <property type="term" value="P:carbohydrate catabolic process"/>
    <property type="evidence" value="ECO:0007669"/>
    <property type="project" value="UniProtKB-ARBA"/>
</dbReference>
<evidence type="ECO:0000256" key="6">
    <source>
        <dbReference type="ARBA" id="ARBA00023180"/>
    </source>
</evidence>
<keyword evidence="7" id="KW-0326">Glycosidase</keyword>